<proteinExistence type="predicted"/>
<dbReference type="Proteomes" id="UP001638806">
    <property type="component" value="Unassembled WGS sequence"/>
</dbReference>
<sequence length="179" mass="18898">MEGTAVLRKLLGTDRYGASPADVRGYADVRGVSRTANASREAALVLQTSVAVGEAEMTDESWQMHGSWVGRRTVLPPHETSPPAGRPDARRPRRPRTQDFNGPKAVGSRLPGPAKPGRAWHGAGATSLGRGSRLAIAREPGPAAGFGRGRGPGPIGSPTRGTKRRLSGRHSESPCVREI</sequence>
<comment type="caution">
    <text evidence="1">The sequence shown here is derived from an EMBL/GenBank/DDBJ whole genome shotgun (WGS) entry which is preliminary data.</text>
</comment>
<keyword evidence="2" id="KW-1185">Reference proteome</keyword>
<protein>
    <submittedName>
        <fullName evidence="1">Uncharacterized protein</fullName>
    </submittedName>
</protein>
<organism evidence="1 2">
    <name type="scientific">Purpureocillium lilacinum</name>
    <name type="common">Paecilomyces lilacinus</name>
    <dbReference type="NCBI Taxonomy" id="33203"/>
    <lineage>
        <taxon>Eukaryota</taxon>
        <taxon>Fungi</taxon>
        <taxon>Dikarya</taxon>
        <taxon>Ascomycota</taxon>
        <taxon>Pezizomycotina</taxon>
        <taxon>Sordariomycetes</taxon>
        <taxon>Hypocreomycetidae</taxon>
        <taxon>Hypocreales</taxon>
        <taxon>Ophiocordycipitaceae</taxon>
        <taxon>Purpureocillium</taxon>
    </lineage>
</organism>
<evidence type="ECO:0000313" key="2">
    <source>
        <dbReference type="Proteomes" id="UP001638806"/>
    </source>
</evidence>
<reference evidence="1" key="1">
    <citation type="submission" date="2024-12" db="EMBL/GenBank/DDBJ databases">
        <title>Comparative genomics and development of molecular markers within Purpureocillium lilacinum and among Purpureocillium species.</title>
        <authorList>
            <person name="Yeh Z.-Y."/>
            <person name="Ni N.-T."/>
            <person name="Lo P.-H."/>
            <person name="Mushyakhwo K."/>
            <person name="Lin C.-F."/>
            <person name="Nai Y.-S."/>
        </authorList>
    </citation>
    <scope>NUCLEOTIDE SEQUENCE</scope>
    <source>
        <strain evidence="1">NCHU-NPUST-175</strain>
    </source>
</reference>
<name>A0ACC4DZ09_PURLI</name>
<accession>A0ACC4DZ09</accession>
<evidence type="ECO:0000313" key="1">
    <source>
        <dbReference type="EMBL" id="KAL3961620.1"/>
    </source>
</evidence>
<dbReference type="EMBL" id="JBGNUJ010000003">
    <property type="protein sequence ID" value="KAL3961620.1"/>
    <property type="molecule type" value="Genomic_DNA"/>
</dbReference>
<gene>
    <name evidence="1" type="ORF">ACCO45_003143</name>
</gene>